<dbReference type="Pfam" id="PF01753">
    <property type="entry name" value="zf-MYND"/>
    <property type="match status" value="1"/>
</dbReference>
<evidence type="ECO:0000256" key="3">
    <source>
        <dbReference type="ARBA" id="ARBA00022833"/>
    </source>
</evidence>
<keyword evidence="3" id="KW-0862">Zinc</keyword>
<evidence type="ECO:0000256" key="2">
    <source>
        <dbReference type="ARBA" id="ARBA00022771"/>
    </source>
</evidence>
<dbReference type="EnsemblMetazoa" id="AEPI004543-RA">
    <property type="protein sequence ID" value="AEPI004543-PA"/>
    <property type="gene ID" value="AEPI004543"/>
</dbReference>
<feature type="compositionally biased region" description="Low complexity" evidence="4">
    <location>
        <begin position="328"/>
        <end position="345"/>
    </location>
</feature>
<name>A0A182PC88_9DIPT</name>
<feature type="compositionally biased region" description="Pro residues" evidence="4">
    <location>
        <begin position="161"/>
        <end position="170"/>
    </location>
</feature>
<feature type="region of interest" description="Disordered" evidence="4">
    <location>
        <begin position="1"/>
        <end position="400"/>
    </location>
</feature>
<proteinExistence type="predicted"/>
<evidence type="ECO:0000256" key="4">
    <source>
        <dbReference type="SAM" id="MobiDB-lite"/>
    </source>
</evidence>
<feature type="compositionally biased region" description="Basic and acidic residues" evidence="4">
    <location>
        <begin position="348"/>
        <end position="360"/>
    </location>
</feature>
<feature type="domain" description="MYND-type" evidence="5">
    <location>
        <begin position="664"/>
        <end position="699"/>
    </location>
</feature>
<feature type="region of interest" description="Disordered" evidence="4">
    <location>
        <begin position="531"/>
        <end position="579"/>
    </location>
</feature>
<keyword evidence="2" id="KW-0863">Zinc-finger</keyword>
<reference evidence="8" key="1">
    <citation type="submission" date="2013-03" db="EMBL/GenBank/DDBJ databases">
        <title>The Genome Sequence of Anopheles epiroticus epiroticus2.</title>
        <authorList>
            <consortium name="The Broad Institute Genomics Platform"/>
            <person name="Neafsey D.E."/>
            <person name="Howell P."/>
            <person name="Walker B."/>
            <person name="Young S.K."/>
            <person name="Zeng Q."/>
            <person name="Gargeya S."/>
            <person name="Fitzgerald M."/>
            <person name="Haas B."/>
            <person name="Abouelleil A."/>
            <person name="Allen A.W."/>
            <person name="Alvarado L."/>
            <person name="Arachchi H.M."/>
            <person name="Berlin A.M."/>
            <person name="Chapman S.B."/>
            <person name="Gainer-Dewar J."/>
            <person name="Goldberg J."/>
            <person name="Griggs A."/>
            <person name="Gujja S."/>
            <person name="Hansen M."/>
            <person name="Howarth C."/>
            <person name="Imamovic A."/>
            <person name="Ireland A."/>
            <person name="Larimer J."/>
            <person name="McCowan C."/>
            <person name="Murphy C."/>
            <person name="Pearson M."/>
            <person name="Poon T.W."/>
            <person name="Priest M."/>
            <person name="Roberts A."/>
            <person name="Saif S."/>
            <person name="Shea T."/>
            <person name="Sisk P."/>
            <person name="Sykes S."/>
            <person name="Wortman J."/>
            <person name="Nusbaum C."/>
            <person name="Birren B."/>
        </authorList>
    </citation>
    <scope>NUCLEOTIDE SEQUENCE [LARGE SCALE GENOMIC DNA]</scope>
    <source>
        <strain evidence="8">Epiroticus2</strain>
    </source>
</reference>
<dbReference type="Pfam" id="PF20179">
    <property type="entry name" value="MSS51_C"/>
    <property type="match status" value="1"/>
</dbReference>
<dbReference type="SUPFAM" id="SSF144232">
    <property type="entry name" value="HIT/MYND zinc finger-like"/>
    <property type="match status" value="1"/>
</dbReference>
<dbReference type="PANTHER" id="PTHR28069">
    <property type="entry name" value="GH20023P"/>
    <property type="match status" value="1"/>
</dbReference>
<dbReference type="Gene3D" id="6.10.140.2220">
    <property type="match status" value="1"/>
</dbReference>
<accession>A0A182PC88</accession>
<evidence type="ECO:0000259" key="6">
    <source>
        <dbReference type="Pfam" id="PF20179"/>
    </source>
</evidence>
<keyword evidence="8" id="KW-1185">Reference proteome</keyword>
<evidence type="ECO:0000313" key="8">
    <source>
        <dbReference type="Proteomes" id="UP000075885"/>
    </source>
</evidence>
<dbReference type="VEuPathDB" id="VectorBase:AEPI004543"/>
<sequence>KEADEKAKKEAAEKAKKEAEEKAKKEAVEKAKKEAEEKTKKEAAEKAKKEAEEKAKKEAAEKTKQQAEEEAKRKTNGEAAKQANGSAPTTPTQQEKPATSKPDPKNNKKNNKRTPKNSVSEDDKSAAKATGSKNGPSGDFASSAEPVPVAKSQESQSAPSVPAPASPKPAPKSANKPAPGAPVNGKQQTPPAKTPEKTPQLKTAPAAPTAAAARSSPPKTTAKAPSPPKTAPARAAPSKPTTPPASKKPEPPPKPEFLKKKSPSVEKEKVAVAKQVSQPPAASSSPPSSAAPSTPPAAPAPAPAAPATVPTPASPAPDTRLTEEALNGAKKPATAAGTASKPKPAVQKKPEVPPKPDVHSKSAAKMKTPIKQPGGKSSTVTMTSEPVQNNRLTTIQSDSRSAAAAELSKTEAFKKNMDIISTIADVLLSCSRSKKNRAAPGNASEPTNTTGPTTASSSSSTSTSLEPSLPSSASLLSSLFPTLSQSSGSGSGPGSLPQASSSSSSFSSSASEEASGRKSKLDLERILRILQAGQPPQAPPSSSSSSPSGSSGSDPSIASTQQLPELPSSADGGEENPLGSFLTKDAIRMLMPTLQEVNHKFNVEKQLHALNATAAMAKLMPKTLPPGTETTEEDELEEDLLDEEAEDTIEYKFTPRPVFIATICQVCKNPLKSFFHCERCRMVSYCGEEHRRTDQPSHRGHIYQLARKLNVQDYRNLRVHTLNQIELTLKRPMQAFEREIVLFPRICITPDCREWRQELLAECTDCRQVSYCADHPAHLHASHRRWCKAYLLFQKLILRQRILGRIEPVLPSRILSKSAPLPANIDDALKQLYKNSTVPRDECVYAVLSQIATAPLSALYAYQQTGLPFGSTFTIHLVGAELQFEGDTLDKWEAFFLHLVPEVAVLRVVFVGPELNIENLPIDVISRIRMCRTCRLKCRVVAFDFQCRTMYHDYRHSSRYQRPNLVCFFNPGLHRITGFAGLDSWPVTIRAATEANCPMLVTAYTELESPLDLDRLQRESTRALQLVQPPSVNPYGSKRPDRNFISDDTAPMIFKNYYYFVVK</sequence>
<feature type="compositionally biased region" description="Low complexity" evidence="4">
    <location>
        <begin position="531"/>
        <end position="559"/>
    </location>
</feature>
<dbReference type="GO" id="GO:0008270">
    <property type="term" value="F:zinc ion binding"/>
    <property type="evidence" value="ECO:0007669"/>
    <property type="project" value="UniProtKB-KW"/>
</dbReference>
<feature type="domain" description="Mitochondrial splicing suppressor 51-like C-terminal" evidence="6">
    <location>
        <begin position="855"/>
        <end position="1044"/>
    </location>
</feature>
<dbReference type="AlphaFoldDB" id="A0A182PC88"/>
<feature type="region of interest" description="Disordered" evidence="4">
    <location>
        <begin position="433"/>
        <end position="519"/>
    </location>
</feature>
<dbReference type="InterPro" id="IPR046824">
    <property type="entry name" value="Mss51-like_C"/>
</dbReference>
<feature type="compositionally biased region" description="Low complexity" evidence="4">
    <location>
        <begin position="444"/>
        <end position="513"/>
    </location>
</feature>
<dbReference type="InterPro" id="IPR002893">
    <property type="entry name" value="Znf_MYND"/>
</dbReference>
<keyword evidence="1" id="KW-0479">Metal-binding</keyword>
<protein>
    <submittedName>
        <fullName evidence="7">MYND-type domain-containing protein</fullName>
    </submittedName>
</protein>
<dbReference type="Proteomes" id="UP000075885">
    <property type="component" value="Unassembled WGS sequence"/>
</dbReference>
<feature type="compositionally biased region" description="Low complexity" evidence="4">
    <location>
        <begin position="202"/>
        <end position="224"/>
    </location>
</feature>
<feature type="compositionally biased region" description="Basic and acidic residues" evidence="4">
    <location>
        <begin position="1"/>
        <end position="76"/>
    </location>
</feature>
<feature type="compositionally biased region" description="Polar residues" evidence="4">
    <location>
        <begin position="83"/>
        <end position="97"/>
    </location>
</feature>
<feature type="compositionally biased region" description="Low complexity" evidence="4">
    <location>
        <begin position="171"/>
        <end position="182"/>
    </location>
</feature>
<feature type="compositionally biased region" description="Polar residues" evidence="4">
    <location>
        <begin position="375"/>
        <end position="400"/>
    </location>
</feature>
<evidence type="ECO:0000256" key="1">
    <source>
        <dbReference type="ARBA" id="ARBA00022723"/>
    </source>
</evidence>
<reference evidence="7" key="2">
    <citation type="submission" date="2020-05" db="UniProtKB">
        <authorList>
            <consortium name="EnsemblMetazoa"/>
        </authorList>
    </citation>
    <scope>IDENTIFICATION</scope>
    <source>
        <strain evidence="7">Epiroticus2</strain>
    </source>
</reference>
<dbReference type="PANTHER" id="PTHR28069:SF2">
    <property type="entry name" value="GH20023P"/>
    <property type="match status" value="1"/>
</dbReference>
<organism evidence="7 8">
    <name type="scientific">Anopheles epiroticus</name>
    <dbReference type="NCBI Taxonomy" id="199890"/>
    <lineage>
        <taxon>Eukaryota</taxon>
        <taxon>Metazoa</taxon>
        <taxon>Ecdysozoa</taxon>
        <taxon>Arthropoda</taxon>
        <taxon>Hexapoda</taxon>
        <taxon>Insecta</taxon>
        <taxon>Pterygota</taxon>
        <taxon>Neoptera</taxon>
        <taxon>Endopterygota</taxon>
        <taxon>Diptera</taxon>
        <taxon>Nematocera</taxon>
        <taxon>Culicoidea</taxon>
        <taxon>Culicidae</taxon>
        <taxon>Anophelinae</taxon>
        <taxon>Anopheles</taxon>
    </lineage>
</organism>
<dbReference type="STRING" id="199890.A0A182PC88"/>
<feature type="compositionally biased region" description="Pro residues" evidence="4">
    <location>
        <begin position="293"/>
        <end position="304"/>
    </location>
</feature>
<feature type="compositionally biased region" description="Basic and acidic residues" evidence="4">
    <location>
        <begin position="247"/>
        <end position="271"/>
    </location>
</feature>
<evidence type="ECO:0000313" key="7">
    <source>
        <dbReference type="EnsemblMetazoa" id="AEPI004543-PA"/>
    </source>
</evidence>
<feature type="compositionally biased region" description="Low complexity" evidence="4">
    <location>
        <begin position="272"/>
        <end position="292"/>
    </location>
</feature>
<evidence type="ECO:0000259" key="5">
    <source>
        <dbReference type="Pfam" id="PF01753"/>
    </source>
</evidence>